<organism evidence="2 3">
    <name type="scientific">Pisolithus tinctorius Marx 270</name>
    <dbReference type="NCBI Taxonomy" id="870435"/>
    <lineage>
        <taxon>Eukaryota</taxon>
        <taxon>Fungi</taxon>
        <taxon>Dikarya</taxon>
        <taxon>Basidiomycota</taxon>
        <taxon>Agaricomycotina</taxon>
        <taxon>Agaricomycetes</taxon>
        <taxon>Agaricomycetidae</taxon>
        <taxon>Boletales</taxon>
        <taxon>Sclerodermatineae</taxon>
        <taxon>Pisolithaceae</taxon>
        <taxon>Pisolithus</taxon>
    </lineage>
</organism>
<reference evidence="3" key="2">
    <citation type="submission" date="2015-01" db="EMBL/GenBank/DDBJ databases">
        <title>Evolutionary Origins and Diversification of the Mycorrhizal Mutualists.</title>
        <authorList>
            <consortium name="DOE Joint Genome Institute"/>
            <consortium name="Mycorrhizal Genomics Consortium"/>
            <person name="Kohler A."/>
            <person name="Kuo A."/>
            <person name="Nagy L.G."/>
            <person name="Floudas D."/>
            <person name="Copeland A."/>
            <person name="Barry K.W."/>
            <person name="Cichocki N."/>
            <person name="Veneault-Fourrey C."/>
            <person name="LaButti K."/>
            <person name="Lindquist E.A."/>
            <person name="Lipzen A."/>
            <person name="Lundell T."/>
            <person name="Morin E."/>
            <person name="Murat C."/>
            <person name="Riley R."/>
            <person name="Ohm R."/>
            <person name="Sun H."/>
            <person name="Tunlid A."/>
            <person name="Henrissat B."/>
            <person name="Grigoriev I.V."/>
            <person name="Hibbett D.S."/>
            <person name="Martin F."/>
        </authorList>
    </citation>
    <scope>NUCLEOTIDE SEQUENCE [LARGE SCALE GENOMIC DNA]</scope>
    <source>
        <strain evidence="3">Marx 270</strain>
    </source>
</reference>
<protein>
    <submittedName>
        <fullName evidence="2">Uncharacterized protein</fullName>
    </submittedName>
</protein>
<reference evidence="2 3" key="1">
    <citation type="submission" date="2014-04" db="EMBL/GenBank/DDBJ databases">
        <authorList>
            <consortium name="DOE Joint Genome Institute"/>
            <person name="Kuo A."/>
            <person name="Kohler A."/>
            <person name="Costa M.D."/>
            <person name="Nagy L.G."/>
            <person name="Floudas D."/>
            <person name="Copeland A."/>
            <person name="Barry K.W."/>
            <person name="Cichocki N."/>
            <person name="Veneault-Fourrey C."/>
            <person name="LaButti K."/>
            <person name="Lindquist E.A."/>
            <person name="Lipzen A."/>
            <person name="Lundell T."/>
            <person name="Morin E."/>
            <person name="Murat C."/>
            <person name="Sun H."/>
            <person name="Tunlid A."/>
            <person name="Henrissat B."/>
            <person name="Grigoriev I.V."/>
            <person name="Hibbett D.S."/>
            <person name="Martin F."/>
            <person name="Nordberg H.P."/>
            <person name="Cantor M.N."/>
            <person name="Hua S.X."/>
        </authorList>
    </citation>
    <scope>NUCLEOTIDE SEQUENCE [LARGE SCALE GENOMIC DNA]</scope>
    <source>
        <strain evidence="2 3">Marx 270</strain>
    </source>
</reference>
<gene>
    <name evidence="2" type="ORF">M404DRAFT_996872</name>
</gene>
<dbReference type="InParanoid" id="A0A0C3P7B4"/>
<proteinExistence type="predicted"/>
<dbReference type="HOGENOM" id="CLU_2850621_0_0_1"/>
<evidence type="ECO:0000313" key="3">
    <source>
        <dbReference type="Proteomes" id="UP000054217"/>
    </source>
</evidence>
<dbReference type="Proteomes" id="UP000054217">
    <property type="component" value="Unassembled WGS sequence"/>
</dbReference>
<dbReference type="AlphaFoldDB" id="A0A0C3P7B4"/>
<sequence length="65" mass="6656">MSDGPQIIKLLIQSPFETNATVIPRDTVRSPDPAMQGSSSCGKLAMSPPGTGLVGEPAGTAYVNP</sequence>
<dbReference type="EMBL" id="KN831955">
    <property type="protein sequence ID" value="KIO09280.1"/>
    <property type="molecule type" value="Genomic_DNA"/>
</dbReference>
<name>A0A0C3P7B4_PISTI</name>
<feature type="region of interest" description="Disordered" evidence="1">
    <location>
        <begin position="26"/>
        <end position="65"/>
    </location>
</feature>
<accession>A0A0C3P7B4</accession>
<evidence type="ECO:0000313" key="2">
    <source>
        <dbReference type="EMBL" id="KIO09280.1"/>
    </source>
</evidence>
<keyword evidence="3" id="KW-1185">Reference proteome</keyword>
<evidence type="ECO:0000256" key="1">
    <source>
        <dbReference type="SAM" id="MobiDB-lite"/>
    </source>
</evidence>